<evidence type="ECO:0008006" key="3">
    <source>
        <dbReference type="Google" id="ProtNLM"/>
    </source>
</evidence>
<dbReference type="Pfam" id="PF06187">
    <property type="entry name" value="DUF993"/>
    <property type="match status" value="1"/>
</dbReference>
<evidence type="ECO:0000313" key="1">
    <source>
        <dbReference type="EMBL" id="QDV05943.1"/>
    </source>
</evidence>
<dbReference type="InterPro" id="IPR009334">
    <property type="entry name" value="DUF993"/>
</dbReference>
<accession>A0A518EPC7</accession>
<evidence type="ECO:0000313" key="2">
    <source>
        <dbReference type="Proteomes" id="UP000320390"/>
    </source>
</evidence>
<reference evidence="1 2" key="1">
    <citation type="submission" date="2019-02" db="EMBL/GenBank/DDBJ databases">
        <title>Deep-cultivation of Planctomycetes and their phenomic and genomic characterization uncovers novel biology.</title>
        <authorList>
            <person name="Wiegand S."/>
            <person name="Jogler M."/>
            <person name="Boedeker C."/>
            <person name="Pinto D."/>
            <person name="Vollmers J."/>
            <person name="Rivas-Marin E."/>
            <person name="Kohn T."/>
            <person name="Peeters S.H."/>
            <person name="Heuer A."/>
            <person name="Rast P."/>
            <person name="Oberbeckmann S."/>
            <person name="Bunk B."/>
            <person name="Jeske O."/>
            <person name="Meyerdierks A."/>
            <person name="Storesund J.E."/>
            <person name="Kallscheuer N."/>
            <person name="Luecker S."/>
            <person name="Lage O.M."/>
            <person name="Pohl T."/>
            <person name="Merkel B.J."/>
            <person name="Hornburger P."/>
            <person name="Mueller R.-W."/>
            <person name="Bruemmer F."/>
            <person name="Labrenz M."/>
            <person name="Spormann A.M."/>
            <person name="Op den Camp H."/>
            <person name="Overmann J."/>
            <person name="Amann R."/>
            <person name="Jetten M.S.M."/>
            <person name="Mascher T."/>
            <person name="Medema M.H."/>
            <person name="Devos D.P."/>
            <person name="Kaster A.-K."/>
            <person name="Ovreas L."/>
            <person name="Rohde M."/>
            <person name="Galperin M.Y."/>
            <person name="Jogler C."/>
        </authorList>
    </citation>
    <scope>NUCLEOTIDE SEQUENCE [LARGE SCALE GENOMIC DNA]</scope>
    <source>
        <strain evidence="1 2">Poly30</strain>
    </source>
</reference>
<dbReference type="OrthoDB" id="9805272at2"/>
<dbReference type="AlphaFoldDB" id="A0A518EPC7"/>
<sequence length="410" mass="44556">MQLSIEIPGATGITLDDSVLEPFRIEGASVRSETALALPRRCFAASHIAMLPGYEAVPHSLEHPGDAEEIAEWIDWDTSMAFRRRLDGLGFGIAEAMDTAQRFELGWAAASRLIEETGQLGLTNGFVGAASADHADSIESFGDLSRAIAEQIAFVQKAGGIAIILPQPWMTLHGAEEADYVRVYCDAIDASEGPILLHWLGAPFHAAMEGYFPGESLRTILAHDPAKVRGMKISMLDQELEESLRRSIAADDQVILTGDDYHFVPLIQGHSQESRELPDLGGLPLRGGDYSHALLGILNAIAAPASLALQHLGRGDVDTYRQIMDPCEALGREIFKDPVQRYKSGVVFLAWLNGHQPNRMLVNHEENARSREDYLRIAELASLAGVIEDAETASGRLQEFLGAGGLQGRS</sequence>
<dbReference type="Proteomes" id="UP000320390">
    <property type="component" value="Chromosome"/>
</dbReference>
<dbReference type="Gene3D" id="3.20.20.70">
    <property type="entry name" value="Aldolase class I"/>
    <property type="match status" value="1"/>
</dbReference>
<dbReference type="InterPro" id="IPR013785">
    <property type="entry name" value="Aldolase_TIM"/>
</dbReference>
<dbReference type="EMBL" id="CP036434">
    <property type="protein sequence ID" value="QDV05943.1"/>
    <property type="molecule type" value="Genomic_DNA"/>
</dbReference>
<proteinExistence type="predicted"/>
<dbReference type="RefSeq" id="WP_145195676.1">
    <property type="nucleotide sequence ID" value="NZ_CP036434.1"/>
</dbReference>
<keyword evidence="2" id="KW-1185">Reference proteome</keyword>
<organism evidence="1 2">
    <name type="scientific">Saltatorellus ferox</name>
    <dbReference type="NCBI Taxonomy" id="2528018"/>
    <lineage>
        <taxon>Bacteria</taxon>
        <taxon>Pseudomonadati</taxon>
        <taxon>Planctomycetota</taxon>
        <taxon>Planctomycetia</taxon>
        <taxon>Planctomycetia incertae sedis</taxon>
        <taxon>Saltatorellus</taxon>
    </lineage>
</organism>
<gene>
    <name evidence="1" type="ORF">Poly30_14460</name>
</gene>
<protein>
    <recommendedName>
        <fullName evidence="3">Dihydrodipicolinate synthase family protein</fullName>
    </recommendedName>
</protein>
<name>A0A518EPC7_9BACT</name>